<evidence type="ECO:0000313" key="6">
    <source>
        <dbReference type="EMBL" id="KIQ24256.1"/>
    </source>
</evidence>
<keyword evidence="3" id="KW-0238">DNA-binding</keyword>
<dbReference type="PROSITE" id="PS50931">
    <property type="entry name" value="HTH_LYSR"/>
    <property type="match status" value="1"/>
</dbReference>
<proteinExistence type="inferred from homology"/>
<name>A0A0D0LW69_VARPD</name>
<organism evidence="6 7">
    <name type="scientific">Variovorax paradoxus</name>
    <dbReference type="NCBI Taxonomy" id="34073"/>
    <lineage>
        <taxon>Bacteria</taxon>
        <taxon>Pseudomonadati</taxon>
        <taxon>Pseudomonadota</taxon>
        <taxon>Betaproteobacteria</taxon>
        <taxon>Burkholderiales</taxon>
        <taxon>Comamonadaceae</taxon>
        <taxon>Variovorax</taxon>
    </lineage>
</organism>
<dbReference type="PRINTS" id="PR00039">
    <property type="entry name" value="HTHLYSR"/>
</dbReference>
<reference evidence="6 7" key="1">
    <citation type="submission" date="2014-12" db="EMBL/GenBank/DDBJ databases">
        <title>16Stimator: statistical estimation of ribosomal gene copy numbers from draft genome assemblies.</title>
        <authorList>
            <person name="Perisin M.A."/>
            <person name="Vetter M."/>
            <person name="Gilbert J.A."/>
            <person name="Bergelson J."/>
        </authorList>
    </citation>
    <scope>NUCLEOTIDE SEQUENCE [LARGE SCALE GENOMIC DNA]</scope>
    <source>
        <strain evidence="6 7">MEDvA23</strain>
    </source>
</reference>
<dbReference type="SUPFAM" id="SSF53850">
    <property type="entry name" value="Periplasmic binding protein-like II"/>
    <property type="match status" value="1"/>
</dbReference>
<comment type="caution">
    <text evidence="6">The sequence shown here is derived from an EMBL/GenBank/DDBJ whole genome shotgun (WGS) entry which is preliminary data.</text>
</comment>
<evidence type="ECO:0000256" key="1">
    <source>
        <dbReference type="ARBA" id="ARBA00009437"/>
    </source>
</evidence>
<dbReference type="AlphaFoldDB" id="A0A0D0LW69"/>
<dbReference type="Gene3D" id="1.10.10.10">
    <property type="entry name" value="Winged helix-like DNA-binding domain superfamily/Winged helix DNA-binding domain"/>
    <property type="match status" value="1"/>
</dbReference>
<dbReference type="OrthoDB" id="5495633at2"/>
<sequence>MDVNFRTLDLNLLRVFDEVMAERNLTRAARNLSITQPAVSNALRRLREVLGDELVRRAGAGVEPTPRALALWPTVRDALRQLQHTLAPGEFDAATADTTFLLAMADATAAELIPGLVQIAEKEAPAISLRVLPLTTRDPRRMLENEEVDMAIGYFPAVIASLAARGQSGVGVPFETQRLYLGQYVCVMRRGHPLASAPLTLDDYCAARHLLVSFSGRPYGFIDQTLGAMGRERRIVVTVNQFFTAGRVVANSDLLTVLPRHFVTVTGIDDQLVLRDLPFDQPPVHVDAIWHRRAQHGHAHEWLRTALLRSAAAAFAGSILGQKVPD</sequence>
<gene>
    <name evidence="6" type="ORF">RT97_25190</name>
</gene>
<dbReference type="InterPro" id="IPR037402">
    <property type="entry name" value="YidZ_PBP2"/>
</dbReference>
<dbReference type="InterPro" id="IPR036390">
    <property type="entry name" value="WH_DNA-bd_sf"/>
</dbReference>
<dbReference type="PANTHER" id="PTHR30118">
    <property type="entry name" value="HTH-TYPE TRANSCRIPTIONAL REGULATOR LEUO-RELATED"/>
    <property type="match status" value="1"/>
</dbReference>
<dbReference type="InterPro" id="IPR050389">
    <property type="entry name" value="LysR-type_TF"/>
</dbReference>
<dbReference type="InterPro" id="IPR000847">
    <property type="entry name" value="LysR_HTH_N"/>
</dbReference>
<feature type="domain" description="HTH lysR-type" evidence="5">
    <location>
        <begin position="8"/>
        <end position="65"/>
    </location>
</feature>
<dbReference type="CDD" id="cd08417">
    <property type="entry name" value="PBP2_Nitroaromatics_like"/>
    <property type="match status" value="1"/>
</dbReference>
<dbReference type="SUPFAM" id="SSF46785">
    <property type="entry name" value="Winged helix' DNA-binding domain"/>
    <property type="match status" value="1"/>
</dbReference>
<dbReference type="Pfam" id="PF00126">
    <property type="entry name" value="HTH_1"/>
    <property type="match status" value="1"/>
</dbReference>
<dbReference type="Gene3D" id="3.40.190.10">
    <property type="entry name" value="Periplasmic binding protein-like II"/>
    <property type="match status" value="2"/>
</dbReference>
<keyword evidence="2" id="KW-0805">Transcription regulation</keyword>
<comment type="similarity">
    <text evidence="1">Belongs to the LysR transcriptional regulatory family.</text>
</comment>
<accession>A0A0D0LW69</accession>
<dbReference type="PANTHER" id="PTHR30118:SF15">
    <property type="entry name" value="TRANSCRIPTIONAL REGULATORY PROTEIN"/>
    <property type="match status" value="1"/>
</dbReference>
<protein>
    <submittedName>
        <fullName evidence="6">LysR family transcriptional regulator</fullName>
    </submittedName>
</protein>
<evidence type="ECO:0000256" key="2">
    <source>
        <dbReference type="ARBA" id="ARBA00023015"/>
    </source>
</evidence>
<dbReference type="Proteomes" id="UP000032067">
    <property type="component" value="Unassembled WGS sequence"/>
</dbReference>
<evidence type="ECO:0000256" key="4">
    <source>
        <dbReference type="ARBA" id="ARBA00023163"/>
    </source>
</evidence>
<dbReference type="Pfam" id="PF03466">
    <property type="entry name" value="LysR_substrate"/>
    <property type="match status" value="1"/>
</dbReference>
<dbReference type="InterPro" id="IPR005119">
    <property type="entry name" value="LysR_subst-bd"/>
</dbReference>
<dbReference type="InterPro" id="IPR036388">
    <property type="entry name" value="WH-like_DNA-bd_sf"/>
</dbReference>
<evidence type="ECO:0000259" key="5">
    <source>
        <dbReference type="PROSITE" id="PS50931"/>
    </source>
</evidence>
<dbReference type="GO" id="GO:0003700">
    <property type="term" value="F:DNA-binding transcription factor activity"/>
    <property type="evidence" value="ECO:0007669"/>
    <property type="project" value="InterPro"/>
</dbReference>
<evidence type="ECO:0000313" key="7">
    <source>
        <dbReference type="Proteomes" id="UP000032067"/>
    </source>
</evidence>
<evidence type="ECO:0000256" key="3">
    <source>
        <dbReference type="ARBA" id="ARBA00023125"/>
    </source>
</evidence>
<keyword evidence="4" id="KW-0804">Transcription</keyword>
<dbReference type="EMBL" id="JXQQ01000074">
    <property type="protein sequence ID" value="KIQ24256.1"/>
    <property type="molecule type" value="Genomic_DNA"/>
</dbReference>
<dbReference type="GO" id="GO:0003677">
    <property type="term" value="F:DNA binding"/>
    <property type="evidence" value="ECO:0007669"/>
    <property type="project" value="UniProtKB-KW"/>
</dbReference>
<dbReference type="RefSeq" id="WP_042581584.1">
    <property type="nucleotide sequence ID" value="NZ_JXQQ01000074.1"/>
</dbReference>